<dbReference type="EC" id="5.6.2.4" evidence="9"/>
<sequence length="1157" mass="128071">MEFIADLHLHSHFSRATAKNLDLEHLYQAAQLKGVTLVGTGDFTHPGWVSELKEKLEPCEPGLYRLKKSIAKELDHAIPKLCRGKVRFVLQCEISSIYKRQDRVRKNHNLVYLPDLETVERFNATLDRIGNLKSDGRPILGLDAQRLLEIVLDTSDAAFLIPAHIWTPWFSMFGSKSGFDSIKGCFGDLSNHIFAVETGLSSDPPMNWRIKDLDALTLISNSDAHSPMFLGRNASRFNSDLSFAAVKRALAQQDDTFVGTIDMFPQEGKYHYDGHRKCNVCLDPGQTADKGGICPQCGKPLTLGVLYRVHELASRPAGYNPGNRRPFQSIIPLADILSEIFDVGPKTKKVGIHYDLALKRLGPELDILLTKPVSEVEAAGIPLLGEAVRRMRAGKVSISPGFDGEYGRVKIFGPEEKQRLRGELEMFAPVRRVSLKPVKKKDPDPLKTPGCLETLEDLNAKAVLNPTQRLDPCGLPGGDPEHRASPVASESMDIVESLNPEQRLAVKGQGVPLLIEAGPGTGKTRTLTARIAWLIRDQGVAPGTILALTFTNRAAGEMQERLNTLLPGQQGSVWAGTFHRFCLMVLKEYAGFKGFIVDDPARKEMLNQAVAHADVALSSALLDRTISMAKQHCLGPEDDLTKIAPPGLDKQDLVRVARVWQVYQEHLAALDLVDFDDLIAMVINLFNTDSALVATIRGRFAHILVDEYQDVNKGQYLLIGQLAGNGRGLVVIGDPDQSIYGFRGSDNRYFQQFQADYPGAEKIVLQRNYRSTEAILRASFQLLTHGNQEGVSQKVFSDIRGRERLVIIEATSDRAEAVVVGKRIETLVGGLSMFSMDAGKVGSTQENEFSFADVAVLYRTRRQGKIFADVFQQAGIPFQMADKESLLNHPGIGELVSLLRLLKGGATFQDLFLVFNHFKAGAGKGTRQKLGQWFRESELSPAGAVELLGAAPFVHVRKDIAETLLGVARKIMALGQTVQGLGACDCLDLLASKADLYPLIKSDETSCRVFDRLLGDARNRDDDISCFLESLSLENDSESLWPSAEKVTLMTMHGAKGLEYPVVFVTGCEPGLIPFAFPGREPEDIDEERRLFYVAMTRARDILCLTYSTKRRIYGITRQTGPSTFLLDIEAALKEHNHNRYQGKKKKPCEKQLDLFQ</sequence>
<dbReference type="PROSITE" id="PS51217">
    <property type="entry name" value="UVRD_HELICASE_CTER"/>
    <property type="match status" value="1"/>
</dbReference>
<dbReference type="InterPro" id="IPR000212">
    <property type="entry name" value="DNA_helicase_UvrD/REP"/>
</dbReference>
<dbReference type="InterPro" id="IPR013986">
    <property type="entry name" value="DExx_box_DNA_helicase_dom_sf"/>
</dbReference>
<dbReference type="EMBL" id="CP001087">
    <property type="protein sequence ID" value="ACN17313.1"/>
    <property type="molecule type" value="Genomic_DNA"/>
</dbReference>
<dbReference type="Pfam" id="PF00580">
    <property type="entry name" value="UvrD-helicase"/>
    <property type="match status" value="1"/>
</dbReference>
<evidence type="ECO:0000256" key="5">
    <source>
        <dbReference type="ARBA" id="ARBA00022840"/>
    </source>
</evidence>
<evidence type="ECO:0000256" key="3">
    <source>
        <dbReference type="ARBA" id="ARBA00022801"/>
    </source>
</evidence>
<dbReference type="PROSITE" id="PS51198">
    <property type="entry name" value="UVRD_HELICASE_ATP_BIND"/>
    <property type="match status" value="1"/>
</dbReference>
<dbReference type="InterPro" id="IPR014017">
    <property type="entry name" value="DNA_helicase_UvrD-like_C"/>
</dbReference>
<evidence type="ECO:0000256" key="2">
    <source>
        <dbReference type="ARBA" id="ARBA00022741"/>
    </source>
</evidence>
<keyword evidence="3 12" id="KW-0378">Hydrolase</keyword>
<feature type="domain" description="UvrD-like helicase C-terminal" evidence="14">
    <location>
        <begin position="773"/>
        <end position="1057"/>
    </location>
</feature>
<keyword evidence="7" id="KW-0413">Isomerase</keyword>
<dbReference type="GO" id="GO:0000725">
    <property type="term" value="P:recombinational repair"/>
    <property type="evidence" value="ECO:0007669"/>
    <property type="project" value="TreeGrafter"/>
</dbReference>
<evidence type="ECO:0000259" key="14">
    <source>
        <dbReference type="PROSITE" id="PS51217"/>
    </source>
</evidence>
<comment type="catalytic activity">
    <reaction evidence="8">
        <text>Couples ATP hydrolysis with the unwinding of duplex DNA by translocating in the 3'-5' direction.</text>
        <dbReference type="EC" id="5.6.2.4"/>
    </reaction>
</comment>
<keyword evidence="16" id="KW-1185">Reference proteome</keyword>
<dbReference type="InterPro" id="IPR027417">
    <property type="entry name" value="P-loop_NTPase"/>
</dbReference>
<evidence type="ECO:0000256" key="10">
    <source>
        <dbReference type="ARBA" id="ARBA00034923"/>
    </source>
</evidence>
<dbReference type="OrthoDB" id="9810135at2"/>
<dbReference type="Gene3D" id="3.40.50.300">
    <property type="entry name" value="P-loop containing nucleotide triphosphate hydrolases"/>
    <property type="match status" value="2"/>
</dbReference>
<evidence type="ECO:0000256" key="12">
    <source>
        <dbReference type="PROSITE-ProRule" id="PRU00560"/>
    </source>
</evidence>
<proteinExistence type="inferred from homology"/>
<accession>C0QD81</accession>
<reference evidence="15 16" key="1">
    <citation type="journal article" date="2009" name="Environ. Microbiol.">
        <title>Genome sequence of Desulfobacterium autotrophicum HRM2, a marine sulfate reducer oxidizing organic carbon completely to carbon dioxide.</title>
        <authorList>
            <person name="Strittmatter A.W."/>
            <person name="Liesegang H."/>
            <person name="Rabus R."/>
            <person name="Decker I."/>
            <person name="Amann J."/>
            <person name="Andres S."/>
            <person name="Henne A."/>
            <person name="Fricke W.F."/>
            <person name="Martinez-Arias R."/>
            <person name="Bartels D."/>
            <person name="Goesmann A."/>
            <person name="Krause L."/>
            <person name="Puehler A."/>
            <person name="Klenk H.P."/>
            <person name="Richter M."/>
            <person name="Schuler M."/>
            <person name="Gloeckner F.O."/>
            <person name="Meyerdierks A."/>
            <person name="Gottschalk G."/>
            <person name="Amann R."/>
        </authorList>
    </citation>
    <scope>NUCLEOTIDE SEQUENCE [LARGE SCALE GENOMIC DNA]</scope>
    <source>
        <strain evidence="16">ATCC 43914 / DSM 3382 / HRM2</strain>
    </source>
</reference>
<dbReference type="CDD" id="cd17932">
    <property type="entry name" value="DEXQc_UvrD"/>
    <property type="match status" value="1"/>
</dbReference>
<evidence type="ECO:0000256" key="6">
    <source>
        <dbReference type="ARBA" id="ARBA00023125"/>
    </source>
</evidence>
<keyword evidence="2 12" id="KW-0547">Nucleotide-binding</keyword>
<evidence type="ECO:0000256" key="4">
    <source>
        <dbReference type="ARBA" id="ARBA00022806"/>
    </source>
</evidence>
<evidence type="ECO:0000256" key="9">
    <source>
        <dbReference type="ARBA" id="ARBA00034808"/>
    </source>
</evidence>
<dbReference type="eggNOG" id="COG0210">
    <property type="taxonomic scope" value="Bacteria"/>
</dbReference>
<dbReference type="SUPFAM" id="SSF52540">
    <property type="entry name" value="P-loop containing nucleoside triphosphate hydrolases"/>
    <property type="match status" value="1"/>
</dbReference>
<dbReference type="Gene3D" id="1.10.486.10">
    <property type="entry name" value="PCRA, domain 4"/>
    <property type="match status" value="1"/>
</dbReference>
<dbReference type="InterPro" id="IPR014016">
    <property type="entry name" value="UvrD-like_ATP-bd"/>
</dbReference>
<comment type="catalytic activity">
    <reaction evidence="11">
        <text>ATP + H2O = ADP + phosphate + H(+)</text>
        <dbReference type="Rhea" id="RHEA:13065"/>
        <dbReference type="ChEBI" id="CHEBI:15377"/>
        <dbReference type="ChEBI" id="CHEBI:15378"/>
        <dbReference type="ChEBI" id="CHEBI:30616"/>
        <dbReference type="ChEBI" id="CHEBI:43474"/>
        <dbReference type="ChEBI" id="CHEBI:456216"/>
        <dbReference type="EC" id="5.6.2.4"/>
    </reaction>
</comment>
<dbReference type="RefSeq" id="WP_015906045.1">
    <property type="nucleotide sequence ID" value="NC_012108.1"/>
</dbReference>
<protein>
    <recommendedName>
        <fullName evidence="9">DNA 3'-5' helicase</fullName>
        <ecNumber evidence="9">5.6.2.4</ecNumber>
    </recommendedName>
    <alternativeName>
        <fullName evidence="10">DNA 3'-5' helicase II</fullName>
    </alternativeName>
</protein>
<dbReference type="GO" id="GO:0016887">
    <property type="term" value="F:ATP hydrolysis activity"/>
    <property type="evidence" value="ECO:0007669"/>
    <property type="project" value="RHEA"/>
</dbReference>
<dbReference type="Proteomes" id="UP000000442">
    <property type="component" value="Chromosome"/>
</dbReference>
<evidence type="ECO:0000256" key="11">
    <source>
        <dbReference type="ARBA" id="ARBA00048988"/>
    </source>
</evidence>
<evidence type="ECO:0000313" key="15">
    <source>
        <dbReference type="EMBL" id="ACN17313.1"/>
    </source>
</evidence>
<dbReference type="GO" id="GO:0043138">
    <property type="term" value="F:3'-5' DNA helicase activity"/>
    <property type="evidence" value="ECO:0007669"/>
    <property type="project" value="UniProtKB-EC"/>
</dbReference>
<dbReference type="CDD" id="cd18807">
    <property type="entry name" value="SF1_C_UvrD"/>
    <property type="match status" value="1"/>
</dbReference>
<dbReference type="eggNOG" id="COG1379">
    <property type="taxonomic scope" value="Bacteria"/>
</dbReference>
<dbReference type="Gene3D" id="3.20.20.140">
    <property type="entry name" value="Metal-dependent hydrolases"/>
    <property type="match status" value="1"/>
</dbReference>
<dbReference type="HOGENOM" id="CLU_005571_0_0_7"/>
<dbReference type="InterPro" id="IPR016195">
    <property type="entry name" value="Pol/histidinol_Pase-like"/>
</dbReference>
<keyword evidence="4 12" id="KW-0347">Helicase</keyword>
<dbReference type="GO" id="GO:0003677">
    <property type="term" value="F:DNA binding"/>
    <property type="evidence" value="ECO:0007669"/>
    <property type="project" value="UniProtKB-KW"/>
</dbReference>
<dbReference type="Pfam" id="PF13361">
    <property type="entry name" value="UvrD_C"/>
    <property type="match status" value="2"/>
</dbReference>
<dbReference type="AlphaFoldDB" id="C0QD81"/>
<feature type="binding site" evidence="12">
    <location>
        <begin position="517"/>
        <end position="524"/>
    </location>
    <ligand>
        <name>ATP</name>
        <dbReference type="ChEBI" id="CHEBI:30616"/>
    </ligand>
</feature>
<evidence type="ECO:0000256" key="1">
    <source>
        <dbReference type="ARBA" id="ARBA00009922"/>
    </source>
</evidence>
<dbReference type="PANTHER" id="PTHR11070:SF2">
    <property type="entry name" value="ATP-DEPENDENT DNA HELICASE SRS2"/>
    <property type="match status" value="1"/>
</dbReference>
<dbReference type="CDD" id="cd19067">
    <property type="entry name" value="PfuEndoQ-like"/>
    <property type="match status" value="1"/>
</dbReference>
<evidence type="ECO:0000256" key="8">
    <source>
        <dbReference type="ARBA" id="ARBA00034617"/>
    </source>
</evidence>
<dbReference type="STRING" id="177437.HRM2_42570"/>
<gene>
    <name evidence="15" type="primary">pcrA2</name>
    <name evidence="15" type="ordered locus">HRM2_42570</name>
</gene>
<evidence type="ECO:0000313" key="16">
    <source>
        <dbReference type="Proteomes" id="UP000000442"/>
    </source>
</evidence>
<evidence type="ECO:0000256" key="7">
    <source>
        <dbReference type="ARBA" id="ARBA00023235"/>
    </source>
</evidence>
<evidence type="ECO:0000259" key="13">
    <source>
        <dbReference type="PROSITE" id="PS51198"/>
    </source>
</evidence>
<dbReference type="SUPFAM" id="SSF89550">
    <property type="entry name" value="PHP domain-like"/>
    <property type="match status" value="1"/>
</dbReference>
<organism evidence="15 16">
    <name type="scientific">Desulforapulum autotrophicum (strain ATCC 43914 / DSM 3382 / VKM B-1955 / HRM2)</name>
    <name type="common">Desulfobacterium autotrophicum</name>
    <dbReference type="NCBI Taxonomy" id="177437"/>
    <lineage>
        <taxon>Bacteria</taxon>
        <taxon>Pseudomonadati</taxon>
        <taxon>Thermodesulfobacteriota</taxon>
        <taxon>Desulfobacteria</taxon>
        <taxon>Desulfobacterales</taxon>
        <taxon>Desulfobacteraceae</taxon>
        <taxon>Desulforapulum</taxon>
    </lineage>
</organism>
<feature type="domain" description="UvrD-like helicase ATP-binding" evidence="13">
    <location>
        <begin position="496"/>
        <end position="772"/>
    </location>
</feature>
<dbReference type="PANTHER" id="PTHR11070">
    <property type="entry name" value="UVRD / RECB / PCRA DNA HELICASE FAMILY MEMBER"/>
    <property type="match status" value="1"/>
</dbReference>
<dbReference type="GO" id="GO:0005524">
    <property type="term" value="F:ATP binding"/>
    <property type="evidence" value="ECO:0007669"/>
    <property type="project" value="UniProtKB-UniRule"/>
</dbReference>
<comment type="similarity">
    <text evidence="1">Belongs to the helicase family. UvrD subfamily.</text>
</comment>
<name>C0QD81_DESAH</name>
<keyword evidence="5 12" id="KW-0067">ATP-binding</keyword>
<keyword evidence="6" id="KW-0238">DNA-binding</keyword>
<dbReference type="KEGG" id="dat:HRM2_42570"/>
<dbReference type="Gene3D" id="1.10.10.160">
    <property type="match status" value="1"/>
</dbReference>